<dbReference type="Gene3D" id="2.30.30.210">
    <property type="entry name" value="Ribonuclease P/MRP, subunit p29"/>
    <property type="match status" value="1"/>
</dbReference>
<name>I6ZJI7_ENCRO</name>
<accession>I6ZJI7</accession>
<dbReference type="GeneID" id="20521721"/>
<dbReference type="GO" id="GO:0000172">
    <property type="term" value="C:ribonuclease MRP complex"/>
    <property type="evidence" value="ECO:0007669"/>
    <property type="project" value="InterPro"/>
</dbReference>
<dbReference type="GO" id="GO:0030677">
    <property type="term" value="C:ribonuclease P complex"/>
    <property type="evidence" value="ECO:0007669"/>
    <property type="project" value="InterPro"/>
</dbReference>
<dbReference type="VEuPathDB" id="MicrosporidiaDB:EROM_071570"/>
<dbReference type="KEGG" id="ero:EROM_071570"/>
<proteinExistence type="predicted"/>
<dbReference type="GO" id="GO:0033204">
    <property type="term" value="F:ribonuclease P RNA binding"/>
    <property type="evidence" value="ECO:0007669"/>
    <property type="project" value="InterPro"/>
</dbReference>
<dbReference type="InterPro" id="IPR036980">
    <property type="entry name" value="RNase_P/MRP_Rpp29_sf"/>
</dbReference>
<dbReference type="PANTHER" id="PTHR13348">
    <property type="entry name" value="RIBONUCLEASE P SUBUNIT P29"/>
    <property type="match status" value="1"/>
</dbReference>
<sequence length="154" mass="17702">MFNIEDHYTAHMRKETIRTLSQPFALTNRSVKASKREKQSRGIPKVEREKIKYRDFVEIGKMFIDYLTALKGAMNPSAFVSKMYLCELTGAKIKIVGGRTGIIVEERANSIIVVLEDDSVKTYLKKTTDFTVTHEGIEYVFIGSEMKPNRFIKK</sequence>
<dbReference type="GO" id="GO:0006364">
    <property type="term" value="P:rRNA processing"/>
    <property type="evidence" value="ECO:0007669"/>
    <property type="project" value="TreeGrafter"/>
</dbReference>
<evidence type="ECO:0000313" key="1">
    <source>
        <dbReference type="EMBL" id="AFN83408.1"/>
    </source>
</evidence>
<dbReference type="InterPro" id="IPR016848">
    <property type="entry name" value="RNase_P/MRP_Rpp29-subunit"/>
</dbReference>
<evidence type="ECO:0000313" key="2">
    <source>
        <dbReference type="Proteomes" id="UP000010094"/>
    </source>
</evidence>
<dbReference type="AlphaFoldDB" id="I6ZJI7"/>
<organism evidence="1 2">
    <name type="scientific">Encephalitozoon romaleae (strain SJ-2008)</name>
    <name type="common">Microsporidian parasite</name>
    <dbReference type="NCBI Taxonomy" id="1178016"/>
    <lineage>
        <taxon>Eukaryota</taxon>
        <taxon>Fungi</taxon>
        <taxon>Fungi incertae sedis</taxon>
        <taxon>Microsporidia</taxon>
        <taxon>Unikaryonidae</taxon>
        <taxon>Encephalitozoon</taxon>
    </lineage>
</organism>
<keyword evidence="2" id="KW-1185">Reference proteome</keyword>
<dbReference type="RefSeq" id="XP_009264905.1">
    <property type="nucleotide sequence ID" value="XM_009266630.1"/>
</dbReference>
<dbReference type="Proteomes" id="UP000010094">
    <property type="component" value="Chromosome VII"/>
</dbReference>
<protein>
    <submittedName>
        <fullName evidence="1">Ribonuclease-like protein</fullName>
    </submittedName>
</protein>
<dbReference type="GO" id="GO:0001682">
    <property type="term" value="P:tRNA 5'-leader removal"/>
    <property type="evidence" value="ECO:0007669"/>
    <property type="project" value="InterPro"/>
</dbReference>
<gene>
    <name evidence="1" type="ordered locus">EROM_071570</name>
</gene>
<dbReference type="HOGENOM" id="CLU_1713231_0_0_1"/>
<dbReference type="SUPFAM" id="SSF101744">
    <property type="entry name" value="Rof/RNase P subunit-like"/>
    <property type="match status" value="1"/>
</dbReference>
<dbReference type="InterPro" id="IPR023534">
    <property type="entry name" value="Rof/RNase_P-like"/>
</dbReference>
<dbReference type="OrthoDB" id="124041at2759"/>
<reference evidence="1 2" key="1">
    <citation type="journal article" date="2012" name="Proc. Natl. Acad. Sci. U.S.A.">
        <title>Gain and loss of multiple functionally related, horizontally transferred genes in the reduced genomes of two microsporidian parasites.</title>
        <authorList>
            <person name="Pombert J.-F."/>
            <person name="Selman M."/>
            <person name="Burki F."/>
            <person name="Bardell F.T."/>
            <person name="Farinelli L."/>
            <person name="Solter L.F."/>
            <person name="Whitman D.W."/>
            <person name="Weiss L.M."/>
            <person name="Corradi N."/>
            <person name="Keeling P.J."/>
        </authorList>
    </citation>
    <scope>NUCLEOTIDE SEQUENCE [LARGE SCALE GENOMIC DNA]</scope>
    <source>
        <strain evidence="1 2">SJ-2008</strain>
    </source>
</reference>
<dbReference type="EMBL" id="CP003524">
    <property type="protein sequence ID" value="AFN83408.1"/>
    <property type="molecule type" value="Genomic_DNA"/>
</dbReference>
<dbReference type="PANTHER" id="PTHR13348:SF0">
    <property type="entry name" value="RIBONUCLEASE P PROTEIN SUBUNIT P29"/>
    <property type="match status" value="1"/>
</dbReference>